<feature type="compositionally biased region" description="Low complexity" evidence="1">
    <location>
        <begin position="18"/>
        <end position="30"/>
    </location>
</feature>
<dbReference type="InterPro" id="IPR042099">
    <property type="entry name" value="ANL_N_sf"/>
</dbReference>
<feature type="compositionally biased region" description="Basic and acidic residues" evidence="1">
    <location>
        <begin position="97"/>
        <end position="113"/>
    </location>
</feature>
<sequence length="137" mass="14961">MQRAHPNHDTISVRRIPAPHSAPLHHAPASRATNHGHAVEKNEAAKKLGIRITQGWGLSETTCAVCGVPTEQKPSIGNVVVLMPRSEVMPVGDEEREAGRREAGRRERDEAYTRGRQIAAEYRKSSEATGRRLGVSG</sequence>
<dbReference type="AlphaFoldDB" id="A0A8E2JCL5"/>
<feature type="region of interest" description="Disordered" evidence="1">
    <location>
        <begin position="90"/>
        <end position="137"/>
    </location>
</feature>
<dbReference type="EMBL" id="KV745115">
    <property type="protein sequence ID" value="OCK77594.1"/>
    <property type="molecule type" value="Genomic_DNA"/>
</dbReference>
<evidence type="ECO:0000313" key="2">
    <source>
        <dbReference type="EMBL" id="OCK77594.1"/>
    </source>
</evidence>
<name>A0A8E2JCL5_9PEZI</name>
<evidence type="ECO:0000256" key="1">
    <source>
        <dbReference type="SAM" id="MobiDB-lite"/>
    </source>
</evidence>
<feature type="region of interest" description="Disordered" evidence="1">
    <location>
        <begin position="1"/>
        <end position="40"/>
    </location>
</feature>
<feature type="compositionally biased region" description="Basic and acidic residues" evidence="1">
    <location>
        <begin position="1"/>
        <end position="12"/>
    </location>
</feature>
<dbReference type="SUPFAM" id="SSF56801">
    <property type="entry name" value="Acetyl-CoA synthetase-like"/>
    <property type="match status" value="1"/>
</dbReference>
<proteinExistence type="predicted"/>
<gene>
    <name evidence="2" type="ORF">K432DRAFT_460320</name>
</gene>
<protein>
    <submittedName>
        <fullName evidence="2">Uncharacterized protein</fullName>
    </submittedName>
</protein>
<reference evidence="2 3" key="1">
    <citation type="journal article" date="2016" name="Nat. Commun.">
        <title>Ectomycorrhizal ecology is imprinted in the genome of the dominant symbiotic fungus Cenococcum geophilum.</title>
        <authorList>
            <consortium name="DOE Joint Genome Institute"/>
            <person name="Peter M."/>
            <person name="Kohler A."/>
            <person name="Ohm R.A."/>
            <person name="Kuo A."/>
            <person name="Krutzmann J."/>
            <person name="Morin E."/>
            <person name="Arend M."/>
            <person name="Barry K.W."/>
            <person name="Binder M."/>
            <person name="Choi C."/>
            <person name="Clum A."/>
            <person name="Copeland A."/>
            <person name="Grisel N."/>
            <person name="Haridas S."/>
            <person name="Kipfer T."/>
            <person name="LaButti K."/>
            <person name="Lindquist E."/>
            <person name="Lipzen A."/>
            <person name="Maire R."/>
            <person name="Meier B."/>
            <person name="Mihaltcheva S."/>
            <person name="Molinier V."/>
            <person name="Murat C."/>
            <person name="Poggeler S."/>
            <person name="Quandt C.A."/>
            <person name="Sperisen C."/>
            <person name="Tritt A."/>
            <person name="Tisserant E."/>
            <person name="Crous P.W."/>
            <person name="Henrissat B."/>
            <person name="Nehls U."/>
            <person name="Egli S."/>
            <person name="Spatafora J.W."/>
            <person name="Grigoriev I.V."/>
            <person name="Martin F.M."/>
        </authorList>
    </citation>
    <scope>NUCLEOTIDE SEQUENCE [LARGE SCALE GENOMIC DNA]</scope>
    <source>
        <strain evidence="2 3">CBS 459.81</strain>
    </source>
</reference>
<evidence type="ECO:0000313" key="3">
    <source>
        <dbReference type="Proteomes" id="UP000250266"/>
    </source>
</evidence>
<organism evidence="2 3">
    <name type="scientific">Lepidopterella palustris CBS 459.81</name>
    <dbReference type="NCBI Taxonomy" id="1314670"/>
    <lineage>
        <taxon>Eukaryota</taxon>
        <taxon>Fungi</taxon>
        <taxon>Dikarya</taxon>
        <taxon>Ascomycota</taxon>
        <taxon>Pezizomycotina</taxon>
        <taxon>Dothideomycetes</taxon>
        <taxon>Pleosporomycetidae</taxon>
        <taxon>Mytilinidiales</taxon>
        <taxon>Argynnaceae</taxon>
        <taxon>Lepidopterella</taxon>
    </lineage>
</organism>
<accession>A0A8E2JCL5</accession>
<dbReference type="Gene3D" id="3.40.50.12780">
    <property type="entry name" value="N-terminal domain of ligase-like"/>
    <property type="match status" value="1"/>
</dbReference>
<keyword evidence="3" id="KW-1185">Reference proteome</keyword>
<dbReference type="Proteomes" id="UP000250266">
    <property type="component" value="Unassembled WGS sequence"/>
</dbReference>
<feature type="compositionally biased region" description="Basic and acidic residues" evidence="1">
    <location>
        <begin position="121"/>
        <end position="130"/>
    </location>
</feature>